<feature type="repeat" description="WD" evidence="4">
    <location>
        <begin position="196"/>
        <end position="238"/>
    </location>
</feature>
<dbReference type="GeneID" id="14889892"/>
<reference evidence="6 7" key="1">
    <citation type="submission" date="2012-10" db="EMBL/GenBank/DDBJ databases">
        <authorList>
            <person name="Zafar N."/>
            <person name="Inman J."/>
            <person name="Hall N."/>
            <person name="Lorenzi H."/>
            <person name="Caler E."/>
        </authorList>
    </citation>
    <scope>NUCLEOTIDE SEQUENCE [LARGE SCALE GENOMIC DNA]</scope>
    <source>
        <strain evidence="6 7">IP1</strain>
    </source>
</reference>
<sequence>MQMHSTCVWVPRGHLSNYPKGIAEDDIDDKSASNKPAKRVLTGDYITDKYNMADYDNEGNDDDFRREFSDDYDKNMAEDDDESSLEELLVADSDSILLTGVFNTVESEFGLNVMIMEKSLDNSFVHDDVMLPQIPITTEYLDFIGSPLQGAQNIVAVSCIGDQLELWDLDCTDHVDPLVSFSGDIITTNGERNEVSFDETKSIMSVGWNSLQKNILATGSSDHKIRFWDLATSKLEMTLNHLTGKAQVCSWCPTNIGMLATGCFSEDENKASITVLDAMNKTTVGSYFVENDMNDFKWNNDGVIFLTTFENGTVELRDVRKLANPVWSFSAHTKACTTVSIYTNGVFATGGEDGYLRTWDGKSNMPFVLEQKKLNGDVLCSAYCPDTSSLIAVGGEFGLKFLRTAN</sequence>
<proteinExistence type="predicted"/>
<gene>
    <name evidence="6" type="ORF">EIN_359470</name>
</gene>
<dbReference type="KEGG" id="eiv:EIN_359470"/>
<dbReference type="OMA" id="TPESTIW"/>
<dbReference type="InterPro" id="IPR036322">
    <property type="entry name" value="WD40_repeat_dom_sf"/>
</dbReference>
<dbReference type="SUPFAM" id="SSF50978">
    <property type="entry name" value="WD40 repeat-like"/>
    <property type="match status" value="1"/>
</dbReference>
<evidence type="ECO:0000259" key="5">
    <source>
        <dbReference type="Pfam" id="PF08662"/>
    </source>
</evidence>
<accession>A0A0A1UDP1</accession>
<dbReference type="GO" id="GO:0006364">
    <property type="term" value="P:rRNA processing"/>
    <property type="evidence" value="ECO:0007669"/>
    <property type="project" value="InterPro"/>
</dbReference>
<feature type="domain" description="Translation initiation factor beta propellor-like" evidence="5">
    <location>
        <begin position="187"/>
        <end position="308"/>
    </location>
</feature>
<dbReference type="InterPro" id="IPR015943">
    <property type="entry name" value="WD40/YVTN_repeat-like_dom_sf"/>
</dbReference>
<feature type="repeat" description="WD" evidence="4">
    <location>
        <begin position="329"/>
        <end position="360"/>
    </location>
</feature>
<evidence type="ECO:0000256" key="3">
    <source>
        <dbReference type="ARBA" id="ARBA00022737"/>
    </source>
</evidence>
<dbReference type="VEuPathDB" id="AmoebaDB:EIN_359470"/>
<dbReference type="Pfam" id="PF08662">
    <property type="entry name" value="eIF2A"/>
    <property type="match status" value="1"/>
</dbReference>
<dbReference type="EMBL" id="KB206483">
    <property type="protein sequence ID" value="ELP90864.1"/>
    <property type="molecule type" value="Genomic_DNA"/>
</dbReference>
<dbReference type="PROSITE" id="PS50082">
    <property type="entry name" value="WD_REPEATS_2"/>
    <property type="match status" value="2"/>
</dbReference>
<dbReference type="RefSeq" id="XP_004257635.1">
    <property type="nucleotide sequence ID" value="XM_004257587.1"/>
</dbReference>
<dbReference type="InterPro" id="IPR019775">
    <property type="entry name" value="WD40_repeat_CS"/>
</dbReference>
<evidence type="ECO:0000256" key="4">
    <source>
        <dbReference type="PROSITE-ProRule" id="PRU00221"/>
    </source>
</evidence>
<evidence type="ECO:0000313" key="7">
    <source>
        <dbReference type="Proteomes" id="UP000014680"/>
    </source>
</evidence>
<name>A0A0A1UDP1_ENTIV</name>
<dbReference type="Pfam" id="PF00400">
    <property type="entry name" value="WD40"/>
    <property type="match status" value="1"/>
</dbReference>
<keyword evidence="7" id="KW-1185">Reference proteome</keyword>
<organism evidence="6 7">
    <name type="scientific">Entamoeba invadens IP1</name>
    <dbReference type="NCBI Taxonomy" id="370355"/>
    <lineage>
        <taxon>Eukaryota</taxon>
        <taxon>Amoebozoa</taxon>
        <taxon>Evosea</taxon>
        <taxon>Archamoebae</taxon>
        <taxon>Mastigamoebida</taxon>
        <taxon>Entamoebidae</taxon>
        <taxon>Entamoeba</taxon>
    </lineage>
</organism>
<keyword evidence="3" id="KW-0677">Repeat</keyword>
<dbReference type="Gene3D" id="2.130.10.10">
    <property type="entry name" value="YVTN repeat-like/Quinoprotein amine dehydrogenase"/>
    <property type="match status" value="2"/>
</dbReference>
<dbReference type="Proteomes" id="UP000014680">
    <property type="component" value="Unassembled WGS sequence"/>
</dbReference>
<dbReference type="GO" id="GO:0005634">
    <property type="term" value="C:nucleus"/>
    <property type="evidence" value="ECO:0007669"/>
    <property type="project" value="TreeGrafter"/>
</dbReference>
<keyword evidence="1" id="KW-0597">Phosphoprotein</keyword>
<dbReference type="PROSITE" id="PS00678">
    <property type="entry name" value="WD_REPEATS_1"/>
    <property type="match status" value="1"/>
</dbReference>
<keyword evidence="2 4" id="KW-0853">WD repeat</keyword>
<dbReference type="SMART" id="SM00320">
    <property type="entry name" value="WD40"/>
    <property type="match status" value="4"/>
</dbReference>
<dbReference type="PANTHER" id="PTHR14091">
    <property type="entry name" value="PERIODIC TRYPTOPHAN PROTEIN 1"/>
    <property type="match status" value="1"/>
</dbReference>
<dbReference type="OrthoDB" id="270624at2759"/>
<dbReference type="InterPro" id="IPR013979">
    <property type="entry name" value="TIF_beta_prop-like"/>
</dbReference>
<protein>
    <submittedName>
        <fullName evidence="6">WD-repeat protein, putative</fullName>
    </submittedName>
</protein>
<dbReference type="AlphaFoldDB" id="A0A0A1UDP1"/>
<evidence type="ECO:0000256" key="2">
    <source>
        <dbReference type="ARBA" id="ARBA00022574"/>
    </source>
</evidence>
<evidence type="ECO:0000313" key="6">
    <source>
        <dbReference type="EMBL" id="ELP90864.1"/>
    </source>
</evidence>
<evidence type="ECO:0000256" key="1">
    <source>
        <dbReference type="ARBA" id="ARBA00022553"/>
    </source>
</evidence>
<dbReference type="InterPro" id="IPR001680">
    <property type="entry name" value="WD40_rpt"/>
</dbReference>
<dbReference type="InterPro" id="IPR044285">
    <property type="entry name" value="PWP1"/>
</dbReference>
<dbReference type="PANTHER" id="PTHR14091:SF0">
    <property type="entry name" value="PERIODIC TRYPTOPHAN PROTEIN 1 HOMOLOG"/>
    <property type="match status" value="1"/>
</dbReference>